<dbReference type="EMBL" id="AP027734">
    <property type="protein sequence ID" value="BDZ54453.1"/>
    <property type="molecule type" value="Genomic_DNA"/>
</dbReference>
<protein>
    <recommendedName>
        <fullName evidence="2">Fumarylacetoacetase-like C-terminal domain-containing protein</fullName>
    </recommendedName>
</protein>
<dbReference type="InterPro" id="IPR011234">
    <property type="entry name" value="Fumarylacetoacetase-like_C"/>
</dbReference>
<dbReference type="Gene3D" id="3.90.850.10">
    <property type="entry name" value="Fumarylacetoacetase-like, C-terminal domain"/>
    <property type="match status" value="1"/>
</dbReference>
<reference evidence="4" key="1">
    <citation type="journal article" date="2019" name="Int. J. Syst. Evol. Microbiol.">
        <title>The Global Catalogue of Microorganisms (GCM) 10K type strain sequencing project: providing services to taxonomists for standard genome sequencing and annotation.</title>
        <authorList>
            <consortium name="The Broad Institute Genomics Platform"/>
            <consortium name="The Broad Institute Genome Sequencing Center for Infectious Disease"/>
            <person name="Wu L."/>
            <person name="Ma J."/>
        </authorList>
    </citation>
    <scope>NUCLEOTIDE SEQUENCE [LARGE SCALE GENOMIC DNA]</scope>
    <source>
        <strain evidence="4">NBRC 109019</strain>
    </source>
</reference>
<organism evidence="3 4">
    <name type="scientific">Agromyces marinus</name>
    <dbReference type="NCBI Taxonomy" id="1389020"/>
    <lineage>
        <taxon>Bacteria</taxon>
        <taxon>Bacillati</taxon>
        <taxon>Actinomycetota</taxon>
        <taxon>Actinomycetes</taxon>
        <taxon>Micrococcales</taxon>
        <taxon>Microbacteriaceae</taxon>
        <taxon>Agromyces</taxon>
    </lineage>
</organism>
<dbReference type="PANTHER" id="PTHR11820:SF112">
    <property type="entry name" value="FUMARYLACETOACETATE HYDROLASE FAMILY PROTEIN (AFU_ORTHOLOGUE AFUA_1G02370)-RELATED"/>
    <property type="match status" value="1"/>
</dbReference>
<name>A0ABM8H143_9MICO</name>
<dbReference type="Proteomes" id="UP001321477">
    <property type="component" value="Chromosome"/>
</dbReference>
<evidence type="ECO:0000259" key="2">
    <source>
        <dbReference type="Pfam" id="PF01557"/>
    </source>
</evidence>
<evidence type="ECO:0000313" key="4">
    <source>
        <dbReference type="Proteomes" id="UP001321477"/>
    </source>
</evidence>
<feature type="domain" description="Fumarylacetoacetase-like C-terminal" evidence="2">
    <location>
        <begin position="2"/>
        <end position="93"/>
    </location>
</feature>
<evidence type="ECO:0000256" key="1">
    <source>
        <dbReference type="ARBA" id="ARBA00022723"/>
    </source>
</evidence>
<dbReference type="SUPFAM" id="SSF56529">
    <property type="entry name" value="FAH"/>
    <property type="match status" value="1"/>
</dbReference>
<evidence type="ECO:0000313" key="3">
    <source>
        <dbReference type="EMBL" id="BDZ54453.1"/>
    </source>
</evidence>
<gene>
    <name evidence="3" type="ORF">GCM10025870_15260</name>
</gene>
<dbReference type="PANTHER" id="PTHR11820">
    <property type="entry name" value="ACYLPYRUVASE"/>
    <property type="match status" value="1"/>
</dbReference>
<keyword evidence="1" id="KW-0479">Metal-binding</keyword>
<sequence length="100" mass="10802">MTADEFGDPKGHRIYADVDGELLQEDDTAEMIFDVPTILEFVSDGVTLEPGDLILTGTPAGAGGFRTPPRYLQHGQVVTVGVEGIGELRNRVVYRSRLAA</sequence>
<proteinExistence type="predicted"/>
<accession>A0ABM8H143</accession>
<keyword evidence="4" id="KW-1185">Reference proteome</keyword>
<dbReference type="Pfam" id="PF01557">
    <property type="entry name" value="FAA_hydrolase"/>
    <property type="match status" value="1"/>
</dbReference>
<dbReference type="InterPro" id="IPR036663">
    <property type="entry name" value="Fumarylacetoacetase_C_sf"/>
</dbReference>